<keyword evidence="1" id="KW-0812">Transmembrane</keyword>
<feature type="transmembrane region" description="Helical" evidence="1">
    <location>
        <begin position="203"/>
        <end position="224"/>
    </location>
</feature>
<keyword evidence="3" id="KW-1185">Reference proteome</keyword>
<dbReference type="PANTHER" id="PTHR33876">
    <property type="entry name" value="UNNAMED PRODUCT"/>
    <property type="match status" value="1"/>
</dbReference>
<dbReference type="OrthoDB" id="669460at2759"/>
<dbReference type="Proteomes" id="UP000198406">
    <property type="component" value="Unassembled WGS sequence"/>
</dbReference>
<protein>
    <submittedName>
        <fullName evidence="2">Uncharacterized protein</fullName>
    </submittedName>
</protein>
<name>A0A1Z5JEF4_FISSO</name>
<organism evidence="2 3">
    <name type="scientific">Fistulifera solaris</name>
    <name type="common">Oleaginous diatom</name>
    <dbReference type="NCBI Taxonomy" id="1519565"/>
    <lineage>
        <taxon>Eukaryota</taxon>
        <taxon>Sar</taxon>
        <taxon>Stramenopiles</taxon>
        <taxon>Ochrophyta</taxon>
        <taxon>Bacillariophyta</taxon>
        <taxon>Bacillariophyceae</taxon>
        <taxon>Bacillariophycidae</taxon>
        <taxon>Naviculales</taxon>
        <taxon>Naviculaceae</taxon>
        <taxon>Fistulifera</taxon>
    </lineage>
</organism>
<keyword evidence="1" id="KW-1133">Transmembrane helix</keyword>
<feature type="transmembrane region" description="Helical" evidence="1">
    <location>
        <begin position="272"/>
        <end position="295"/>
    </location>
</feature>
<dbReference type="PANTHER" id="PTHR33876:SF4">
    <property type="entry name" value="CHLOROPLAST PROTEIN FOR GROWTH AND FERTILITY 2"/>
    <property type="match status" value="1"/>
</dbReference>
<dbReference type="InParanoid" id="A0A1Z5JEF4"/>
<dbReference type="InterPro" id="IPR052776">
    <property type="entry name" value="Chloro_ReproSupport/MetalTrans"/>
</dbReference>
<evidence type="ECO:0000313" key="3">
    <source>
        <dbReference type="Proteomes" id="UP000198406"/>
    </source>
</evidence>
<dbReference type="AlphaFoldDB" id="A0A1Z5JEF4"/>
<sequence length="303" mass="32962">MVLALIGTGVALGIVHVLTGPDHLSALATLSANNDSRTAFFLGVRWGIGHSTGLLTVGIVFILLSLSSNQETIEIPEGVSHFFESIVGIFMILLGIYGIRRAHHRKNMELLSDRDGLTRVTMREDLDASIIQSRAGDEAVDDDEEINRVENEQKENYETFPTTGTYAHSYHAHARHSTFFSVDEDTMETSRCHRCTSKLSTGMMALVAGIIHGLAGPGGVLGVIPAVQMHNARLAAVYLGSFCVASTLTMGFFAVLYGTSTVKLGRRWKSEFLVEMVSASFSIFVGVLWIVLLSVGKLDDIFP</sequence>
<feature type="transmembrane region" description="Helical" evidence="1">
    <location>
        <begin position="46"/>
        <end position="66"/>
    </location>
</feature>
<reference evidence="2 3" key="1">
    <citation type="journal article" date="2015" name="Plant Cell">
        <title>Oil accumulation by the oleaginous diatom Fistulifera solaris as revealed by the genome and transcriptome.</title>
        <authorList>
            <person name="Tanaka T."/>
            <person name="Maeda Y."/>
            <person name="Veluchamy A."/>
            <person name="Tanaka M."/>
            <person name="Abida H."/>
            <person name="Marechal E."/>
            <person name="Bowler C."/>
            <person name="Muto M."/>
            <person name="Sunaga Y."/>
            <person name="Tanaka M."/>
            <person name="Yoshino T."/>
            <person name="Taniguchi T."/>
            <person name="Fukuda Y."/>
            <person name="Nemoto M."/>
            <person name="Matsumoto M."/>
            <person name="Wong P.S."/>
            <person name="Aburatani S."/>
            <person name="Fujibuchi W."/>
        </authorList>
    </citation>
    <scope>NUCLEOTIDE SEQUENCE [LARGE SCALE GENOMIC DNA]</scope>
    <source>
        <strain evidence="2 3">JPCC DA0580</strain>
    </source>
</reference>
<evidence type="ECO:0000313" key="2">
    <source>
        <dbReference type="EMBL" id="GAX12383.1"/>
    </source>
</evidence>
<feature type="transmembrane region" description="Helical" evidence="1">
    <location>
        <begin position="236"/>
        <end position="260"/>
    </location>
</feature>
<evidence type="ECO:0000256" key="1">
    <source>
        <dbReference type="SAM" id="Phobius"/>
    </source>
</evidence>
<gene>
    <name evidence="2" type="ORF">FisN_1Hh317</name>
</gene>
<accession>A0A1Z5JEF4</accession>
<comment type="caution">
    <text evidence="2">The sequence shown here is derived from an EMBL/GenBank/DDBJ whole genome shotgun (WGS) entry which is preliminary data.</text>
</comment>
<keyword evidence="1" id="KW-0472">Membrane</keyword>
<dbReference type="EMBL" id="BDSP01000050">
    <property type="protein sequence ID" value="GAX12383.1"/>
    <property type="molecule type" value="Genomic_DNA"/>
</dbReference>
<feature type="transmembrane region" description="Helical" evidence="1">
    <location>
        <begin position="78"/>
        <end position="99"/>
    </location>
</feature>
<proteinExistence type="predicted"/>